<dbReference type="InterPro" id="IPR012341">
    <property type="entry name" value="6hp_glycosidase-like_sf"/>
</dbReference>
<dbReference type="Gene3D" id="1.50.10.10">
    <property type="match status" value="1"/>
</dbReference>
<gene>
    <name evidence="2" type="ORF">QNA08_10760</name>
</gene>
<name>A0ABT7AH81_9HYPH</name>
<dbReference type="PIRSF" id="PIRSF006402">
    <property type="entry name" value="UCP006402_thioredoxin"/>
    <property type="match status" value="1"/>
</dbReference>
<accession>A0ABT7AH81</accession>
<dbReference type="SUPFAM" id="SSF52833">
    <property type="entry name" value="Thioredoxin-like"/>
    <property type="match status" value="1"/>
</dbReference>
<dbReference type="Gene3D" id="3.40.30.10">
    <property type="entry name" value="Glutaredoxin"/>
    <property type="match status" value="1"/>
</dbReference>
<reference evidence="2 3" key="1">
    <citation type="submission" date="2023-05" db="EMBL/GenBank/DDBJ databases">
        <title>Chelatococcus sp. nov., a moderately thermophilic bacterium isolated from hot spring microbial mat.</title>
        <authorList>
            <person name="Hu C.-J."/>
            <person name="Li W.-J."/>
        </authorList>
    </citation>
    <scope>NUCLEOTIDE SEQUENCE [LARGE SCALE GENOMIC DNA]</scope>
    <source>
        <strain evidence="2 3">SYSU G07232</strain>
    </source>
</reference>
<dbReference type="InterPro" id="IPR008928">
    <property type="entry name" value="6-hairpin_glycosidase_sf"/>
</dbReference>
<comment type="caution">
    <text evidence="2">The sequence shown here is derived from an EMBL/GenBank/DDBJ whole genome shotgun (WGS) entry which is preliminary data.</text>
</comment>
<organism evidence="2 3">
    <name type="scientific">Chelatococcus albus</name>
    <dbReference type="NCBI Taxonomy" id="3047466"/>
    <lineage>
        <taxon>Bacteria</taxon>
        <taxon>Pseudomonadati</taxon>
        <taxon>Pseudomonadota</taxon>
        <taxon>Alphaproteobacteria</taxon>
        <taxon>Hyphomicrobiales</taxon>
        <taxon>Chelatococcaceae</taxon>
        <taxon>Chelatococcus</taxon>
    </lineage>
</organism>
<keyword evidence="3" id="KW-1185">Reference proteome</keyword>
<evidence type="ECO:0000313" key="3">
    <source>
        <dbReference type="Proteomes" id="UP001321492"/>
    </source>
</evidence>
<dbReference type="CDD" id="cd02955">
    <property type="entry name" value="SSP411"/>
    <property type="match status" value="1"/>
</dbReference>
<evidence type="ECO:0000313" key="2">
    <source>
        <dbReference type="EMBL" id="MDJ1158713.1"/>
    </source>
</evidence>
<sequence length="673" mass="73791">MNRLAQETSPYLLQHSANPVDWWPWGEDALAEARRSRKPILLSVGYAACHWCHVMAHESFEDEATARVMNDLFINIKVDREERPDVDHLYMSALHALGEAGGWPLTMFLTPTGEPFWGGTYFPKEPRFGRPGFVAVLREVARLCRDEPERIEHNRRVLAAGLARQGQAAAQEAIGRPELDRIGTQLARTFDAVDGGLPGAPKFPNPPLLELLWRQADRCGDAVASSAFLHTLKRMACGGIHDHLGGGFARYAVDARWLVPHFEKMLYDNAQLLELYALAAAETGRPILREAAEGIVAWALREMLTPEGAFAASLDADSEGEEGRFYVWSDAEIRALLGADADLFARHYGVTPDGNWEGRVILNRLDSADPDAPTAARLAELRQRLLAHRGKRPRPACDDKVLCDWNGLMIAALARAAVLLDRPDWLATAQRAFRFITESMMREDRLGHSWRAGRLLFPGLASDHAAMARAAMALYEATSDASWLERARLWVSVTERDFADADGILFMTAADAADLFLRPQPLHDDAVPNANGMHAENVVRLALLSGRADDRERADRLLAALTRRARAAPVAHGSILNALDLHLCGASIVVTGSGRETMLRAARSVPYPNRTVLDLDPASGASFDEVRQAQISASPGTATAFVCAGDRCSLPVTDPNRLHAAVDAERAGVPPPV</sequence>
<dbReference type="PANTHER" id="PTHR42899:SF1">
    <property type="entry name" value="SPERMATOGENESIS-ASSOCIATED PROTEIN 20"/>
    <property type="match status" value="1"/>
</dbReference>
<evidence type="ECO:0000259" key="1">
    <source>
        <dbReference type="Pfam" id="PF03190"/>
    </source>
</evidence>
<dbReference type="EMBL" id="JASJEV010000006">
    <property type="protein sequence ID" value="MDJ1158713.1"/>
    <property type="molecule type" value="Genomic_DNA"/>
</dbReference>
<dbReference type="Pfam" id="PF03190">
    <property type="entry name" value="Thioredox_DsbH"/>
    <property type="match status" value="1"/>
</dbReference>
<dbReference type="InterPro" id="IPR004879">
    <property type="entry name" value="Ssp411-like_TRX"/>
</dbReference>
<dbReference type="Proteomes" id="UP001321492">
    <property type="component" value="Unassembled WGS sequence"/>
</dbReference>
<dbReference type="RefSeq" id="WP_283740712.1">
    <property type="nucleotide sequence ID" value="NZ_JASJEV010000006.1"/>
</dbReference>
<proteinExistence type="predicted"/>
<dbReference type="InterPro" id="IPR036249">
    <property type="entry name" value="Thioredoxin-like_sf"/>
</dbReference>
<dbReference type="PANTHER" id="PTHR42899">
    <property type="entry name" value="SPERMATOGENESIS-ASSOCIATED PROTEIN 20"/>
    <property type="match status" value="1"/>
</dbReference>
<feature type="domain" description="Spermatogenesis-associated protein 20-like TRX" evidence="1">
    <location>
        <begin position="1"/>
        <end position="159"/>
    </location>
</feature>
<dbReference type="SUPFAM" id="SSF48208">
    <property type="entry name" value="Six-hairpin glycosidases"/>
    <property type="match status" value="1"/>
</dbReference>
<protein>
    <submittedName>
        <fullName evidence="2">Thioredoxin domain-containing protein</fullName>
    </submittedName>
</protein>
<dbReference type="InterPro" id="IPR024705">
    <property type="entry name" value="Ssp411"/>
</dbReference>